<evidence type="ECO:0000256" key="3">
    <source>
        <dbReference type="ARBA" id="ARBA00022989"/>
    </source>
</evidence>
<dbReference type="PANTHER" id="PTHR23508">
    <property type="entry name" value="CARBOXYLIC ACID TRANSPORTER PROTEIN HOMOLOG"/>
    <property type="match status" value="1"/>
</dbReference>
<keyword evidence="3 5" id="KW-1133">Transmembrane helix</keyword>
<evidence type="ECO:0000256" key="1">
    <source>
        <dbReference type="ARBA" id="ARBA00004651"/>
    </source>
</evidence>
<comment type="caution">
    <text evidence="7">The sequence shown here is derived from an EMBL/GenBank/DDBJ whole genome shotgun (WGS) entry which is preliminary data.</text>
</comment>
<evidence type="ECO:0000256" key="2">
    <source>
        <dbReference type="ARBA" id="ARBA00022692"/>
    </source>
</evidence>
<comment type="subcellular location">
    <subcellularLocation>
        <location evidence="1">Cell membrane</location>
        <topology evidence="1">Multi-pass membrane protein</topology>
    </subcellularLocation>
</comment>
<dbReference type="SUPFAM" id="SSF103473">
    <property type="entry name" value="MFS general substrate transporter"/>
    <property type="match status" value="1"/>
</dbReference>
<evidence type="ECO:0000313" key="8">
    <source>
        <dbReference type="Proteomes" id="UP000306192"/>
    </source>
</evidence>
<keyword evidence="4 5" id="KW-0472">Membrane</keyword>
<feature type="transmembrane region" description="Helical" evidence="5">
    <location>
        <begin position="289"/>
        <end position="309"/>
    </location>
</feature>
<feature type="transmembrane region" description="Helical" evidence="5">
    <location>
        <begin position="382"/>
        <end position="404"/>
    </location>
</feature>
<evidence type="ECO:0000259" key="6">
    <source>
        <dbReference type="PROSITE" id="PS50850"/>
    </source>
</evidence>
<evidence type="ECO:0000313" key="7">
    <source>
        <dbReference type="EMBL" id="TIH29576.1"/>
    </source>
</evidence>
<dbReference type="InterPro" id="IPR005829">
    <property type="entry name" value="Sugar_transporter_CS"/>
</dbReference>
<dbReference type="PROSITE" id="PS00216">
    <property type="entry name" value="SUGAR_TRANSPORT_1"/>
    <property type="match status" value="1"/>
</dbReference>
<dbReference type="RefSeq" id="WP_136643666.1">
    <property type="nucleotide sequence ID" value="NZ_QYRT01000060.1"/>
</dbReference>
<dbReference type="EMBL" id="QYRT01000060">
    <property type="protein sequence ID" value="TIH29576.1"/>
    <property type="molecule type" value="Genomic_DNA"/>
</dbReference>
<accession>A0A4T2BK25</accession>
<dbReference type="InterPro" id="IPR036259">
    <property type="entry name" value="MFS_trans_sf"/>
</dbReference>
<feature type="domain" description="Major facilitator superfamily (MFS) profile" evidence="6">
    <location>
        <begin position="23"/>
        <end position="437"/>
    </location>
</feature>
<feature type="transmembrane region" description="Helical" evidence="5">
    <location>
        <begin position="257"/>
        <end position="277"/>
    </location>
</feature>
<feature type="transmembrane region" description="Helical" evidence="5">
    <location>
        <begin position="410"/>
        <end position="431"/>
    </location>
</feature>
<organism evidence="7 8">
    <name type="scientific">Subtercola vilae</name>
    <dbReference type="NCBI Taxonomy" id="2056433"/>
    <lineage>
        <taxon>Bacteria</taxon>
        <taxon>Bacillati</taxon>
        <taxon>Actinomycetota</taxon>
        <taxon>Actinomycetes</taxon>
        <taxon>Micrococcales</taxon>
        <taxon>Microbacteriaceae</taxon>
        <taxon>Subtercola</taxon>
    </lineage>
</organism>
<gene>
    <name evidence="7" type="ORF">D4765_17870</name>
</gene>
<sequence>MSFTSTPNIWKPNTITPKDARFATVLAFLAWTFAVYDFVLFGTMLPVMAKDFGWAPATSTAINTWVSVGTFIVAILLGLVADRIGRKRGMMLTIGGTALASLATALTFNPLYLIGVRSIAGLGYSEQAINATYLNEIYDVTDDKFIKRNRGFIYSIVQGGWPIGVLLSAALAAIFLPSIGWRGSFLVATFPAILLLVMRMRMKESPQFQVQQRISALVKQGEMEQAKELAATFKVTVEHARAPLADIFAPGKRRNTIFLSLAFFLNWFGILTFSILGTTLLTQGKHVTFSNALIILILSNIVAFGGYVFHGWLGDRFSRRNVIAVAWILGGVSFAVMTLLAQGAVMVVLFMSIGLFFQIGAYSALLYFMADSFETKSRATGTTFVNSLGQIGAVVGGIIITSMLTAGTDITVAAFVVGALGTVASGLFIMGCRKDVPNVTRAEDVAIEAVLSSK</sequence>
<name>A0A4T2BK25_9MICO</name>
<feature type="transmembrane region" description="Helical" evidence="5">
    <location>
        <begin position="152"/>
        <end position="175"/>
    </location>
</feature>
<feature type="transmembrane region" description="Helical" evidence="5">
    <location>
        <begin position="62"/>
        <end position="81"/>
    </location>
</feature>
<protein>
    <submittedName>
        <fullName evidence="7">MFS transporter</fullName>
    </submittedName>
</protein>
<keyword evidence="8" id="KW-1185">Reference proteome</keyword>
<proteinExistence type="predicted"/>
<reference evidence="7 8" key="1">
    <citation type="journal article" date="2019" name="Microorganisms">
        <title>Systematic Affiliation and Genome Analysis of Subtercola vilae DB165(T) with Particular Emphasis on Cold Adaptation of an Isolate from a High-Altitude Cold Volcano Lake.</title>
        <authorList>
            <person name="Villalobos A.S."/>
            <person name="Wiese J."/>
            <person name="Imhoff J.F."/>
            <person name="Dorador C."/>
            <person name="Keller A."/>
            <person name="Hentschel U."/>
        </authorList>
    </citation>
    <scope>NUCLEOTIDE SEQUENCE [LARGE SCALE GENOMIC DNA]</scope>
    <source>
        <strain evidence="7 8">DB165</strain>
    </source>
</reference>
<dbReference type="Gene3D" id="1.20.1250.20">
    <property type="entry name" value="MFS general substrate transporter like domains"/>
    <property type="match status" value="1"/>
</dbReference>
<dbReference type="Proteomes" id="UP000306192">
    <property type="component" value="Unassembled WGS sequence"/>
</dbReference>
<dbReference type="GO" id="GO:0005886">
    <property type="term" value="C:plasma membrane"/>
    <property type="evidence" value="ECO:0007669"/>
    <property type="project" value="UniProtKB-SubCell"/>
</dbReference>
<dbReference type="PANTHER" id="PTHR23508:SF10">
    <property type="entry name" value="CARBOXYLIC ACID TRANSPORTER PROTEIN HOMOLOG"/>
    <property type="match status" value="1"/>
</dbReference>
<feature type="transmembrane region" description="Helical" evidence="5">
    <location>
        <begin position="181"/>
        <end position="198"/>
    </location>
</feature>
<dbReference type="OrthoDB" id="9787026at2"/>
<dbReference type="GO" id="GO:0046943">
    <property type="term" value="F:carboxylic acid transmembrane transporter activity"/>
    <property type="evidence" value="ECO:0007669"/>
    <property type="project" value="TreeGrafter"/>
</dbReference>
<feature type="transmembrane region" description="Helical" evidence="5">
    <location>
        <begin position="20"/>
        <end position="42"/>
    </location>
</feature>
<dbReference type="Pfam" id="PF07690">
    <property type="entry name" value="MFS_1"/>
    <property type="match status" value="1"/>
</dbReference>
<dbReference type="InterPro" id="IPR011701">
    <property type="entry name" value="MFS"/>
</dbReference>
<dbReference type="PROSITE" id="PS50850">
    <property type="entry name" value="MFS"/>
    <property type="match status" value="1"/>
</dbReference>
<evidence type="ECO:0000256" key="5">
    <source>
        <dbReference type="SAM" id="Phobius"/>
    </source>
</evidence>
<dbReference type="AlphaFoldDB" id="A0A4T2BK25"/>
<feature type="transmembrane region" description="Helical" evidence="5">
    <location>
        <begin position="347"/>
        <end position="370"/>
    </location>
</feature>
<dbReference type="InterPro" id="IPR020846">
    <property type="entry name" value="MFS_dom"/>
</dbReference>
<evidence type="ECO:0000256" key="4">
    <source>
        <dbReference type="ARBA" id="ARBA00023136"/>
    </source>
</evidence>
<keyword evidence="2 5" id="KW-0812">Transmembrane</keyword>
<feature type="transmembrane region" description="Helical" evidence="5">
    <location>
        <begin position="321"/>
        <end position="341"/>
    </location>
</feature>